<dbReference type="PROSITE" id="PS51918">
    <property type="entry name" value="RADICAL_SAM"/>
    <property type="match status" value="1"/>
</dbReference>
<dbReference type="GO" id="GO:0051536">
    <property type="term" value="F:iron-sulfur cluster binding"/>
    <property type="evidence" value="ECO:0007669"/>
    <property type="project" value="UniProtKB-KW"/>
</dbReference>
<dbReference type="GO" id="GO:0046872">
    <property type="term" value="F:metal ion binding"/>
    <property type="evidence" value="ECO:0007669"/>
    <property type="project" value="UniProtKB-KW"/>
</dbReference>
<keyword evidence="7" id="KW-1185">Reference proteome</keyword>
<evidence type="ECO:0000313" key="7">
    <source>
        <dbReference type="Proteomes" id="UP000325529"/>
    </source>
</evidence>
<evidence type="ECO:0000256" key="3">
    <source>
        <dbReference type="ARBA" id="ARBA00023004"/>
    </source>
</evidence>
<evidence type="ECO:0000256" key="1">
    <source>
        <dbReference type="ARBA" id="ARBA00022691"/>
    </source>
</evidence>
<organism evidence="6 7">
    <name type="scientific">Streptomyces kanamyceticus</name>
    <dbReference type="NCBI Taxonomy" id="1967"/>
    <lineage>
        <taxon>Bacteria</taxon>
        <taxon>Bacillati</taxon>
        <taxon>Actinomycetota</taxon>
        <taxon>Actinomycetes</taxon>
        <taxon>Kitasatosporales</taxon>
        <taxon>Streptomycetaceae</taxon>
        <taxon>Streptomyces</taxon>
    </lineage>
</organism>
<evidence type="ECO:0000256" key="2">
    <source>
        <dbReference type="ARBA" id="ARBA00022723"/>
    </source>
</evidence>
<gene>
    <name evidence="6" type="ORF">CP970_27485</name>
</gene>
<dbReference type="InterPro" id="IPR007197">
    <property type="entry name" value="rSAM"/>
</dbReference>
<keyword evidence="2" id="KW-0479">Metal-binding</keyword>
<dbReference type="RefSeq" id="WP_055553952.1">
    <property type="nucleotide sequence ID" value="NZ_CP023699.1"/>
</dbReference>
<dbReference type="KEGG" id="ska:CP970_27485"/>
<keyword evidence="1" id="KW-0949">S-adenosyl-L-methionine</keyword>
<keyword evidence="3" id="KW-0408">Iron</keyword>
<accession>A0A5J6GGJ9</accession>
<sequence>MRLPASVGPPPVRLPAFVDLRPIGRCNLDCPFCFGPRHDVPSMDEETALRVASVLRDGGVQGVVISGGEPTLLPYLPDLVRELSDPLPDGRRTRVVLSTNGLAPLRAMERVLPGLSWIALPLESKDEAEHKLMRTGVAPHRDRVLGLLREVRKNHQHVRVKLGTVVTRLNTQGAPDVLDLIEDDGSLPHVWKVYQMSETNYGADNRDWLSIGDAEFEDVVARCQEAADRRGVPLRVYRNSTRTGSYFFVDPDCEIVVVDEDGERRTGNLFERLARGTLRPAELIAPARNAENFDGTYPDA</sequence>
<dbReference type="InterPro" id="IPR050377">
    <property type="entry name" value="Radical_SAM_PqqE_MftC-like"/>
</dbReference>
<dbReference type="SUPFAM" id="SSF102114">
    <property type="entry name" value="Radical SAM enzymes"/>
    <property type="match status" value="1"/>
</dbReference>
<evidence type="ECO:0000259" key="5">
    <source>
        <dbReference type="PROSITE" id="PS51918"/>
    </source>
</evidence>
<feature type="domain" description="Radical SAM core" evidence="5">
    <location>
        <begin position="10"/>
        <end position="243"/>
    </location>
</feature>
<dbReference type="InterPro" id="IPR013785">
    <property type="entry name" value="Aldolase_TIM"/>
</dbReference>
<protein>
    <submittedName>
        <fullName evidence="6">Radical SAM protein</fullName>
    </submittedName>
</protein>
<dbReference type="OrthoDB" id="4086643at2"/>
<dbReference type="Pfam" id="PF04055">
    <property type="entry name" value="Radical_SAM"/>
    <property type="match status" value="1"/>
</dbReference>
<evidence type="ECO:0000256" key="4">
    <source>
        <dbReference type="ARBA" id="ARBA00023014"/>
    </source>
</evidence>
<keyword evidence="4" id="KW-0411">Iron-sulfur</keyword>
<dbReference type="EMBL" id="CP023699">
    <property type="protein sequence ID" value="QEU94147.1"/>
    <property type="molecule type" value="Genomic_DNA"/>
</dbReference>
<dbReference type="PANTHER" id="PTHR11228:SF7">
    <property type="entry name" value="PQQA PEPTIDE CYCLASE"/>
    <property type="match status" value="1"/>
</dbReference>
<dbReference type="GO" id="GO:0003824">
    <property type="term" value="F:catalytic activity"/>
    <property type="evidence" value="ECO:0007669"/>
    <property type="project" value="InterPro"/>
</dbReference>
<dbReference type="SFLD" id="SFLDS00029">
    <property type="entry name" value="Radical_SAM"/>
    <property type="match status" value="1"/>
</dbReference>
<reference evidence="6 7" key="1">
    <citation type="submission" date="2017-09" db="EMBL/GenBank/DDBJ databases">
        <authorList>
            <person name="Lee N."/>
            <person name="Cho B.-K."/>
        </authorList>
    </citation>
    <scope>NUCLEOTIDE SEQUENCE [LARGE SCALE GENOMIC DNA]</scope>
    <source>
        <strain evidence="6 7">ATCC 12853</strain>
    </source>
</reference>
<dbReference type="AlphaFoldDB" id="A0A5J6GGJ9"/>
<evidence type="ECO:0000313" key="6">
    <source>
        <dbReference type="EMBL" id="QEU94147.1"/>
    </source>
</evidence>
<dbReference type="CDD" id="cd01335">
    <property type="entry name" value="Radical_SAM"/>
    <property type="match status" value="1"/>
</dbReference>
<dbReference type="PANTHER" id="PTHR11228">
    <property type="entry name" value="RADICAL SAM DOMAIN PROTEIN"/>
    <property type="match status" value="1"/>
</dbReference>
<name>A0A5J6GGJ9_STRKN</name>
<dbReference type="InterPro" id="IPR058240">
    <property type="entry name" value="rSAM_sf"/>
</dbReference>
<dbReference type="SFLD" id="SFLDG01067">
    <property type="entry name" value="SPASM/twitch_domain_containing"/>
    <property type="match status" value="1"/>
</dbReference>
<dbReference type="Proteomes" id="UP000325529">
    <property type="component" value="Chromosome"/>
</dbReference>
<dbReference type="Gene3D" id="3.20.20.70">
    <property type="entry name" value="Aldolase class I"/>
    <property type="match status" value="1"/>
</dbReference>
<proteinExistence type="predicted"/>